<reference evidence="5" key="1">
    <citation type="submission" date="2025-08" db="UniProtKB">
        <authorList>
            <consortium name="RefSeq"/>
        </authorList>
    </citation>
    <scope>IDENTIFICATION</scope>
</reference>
<organism evidence="4 5">
    <name type="scientific">Microcaecilia unicolor</name>
    <dbReference type="NCBI Taxonomy" id="1415580"/>
    <lineage>
        <taxon>Eukaryota</taxon>
        <taxon>Metazoa</taxon>
        <taxon>Chordata</taxon>
        <taxon>Craniata</taxon>
        <taxon>Vertebrata</taxon>
        <taxon>Euteleostomi</taxon>
        <taxon>Amphibia</taxon>
        <taxon>Gymnophiona</taxon>
        <taxon>Siphonopidae</taxon>
        <taxon>Microcaecilia</taxon>
    </lineage>
</organism>
<proteinExistence type="inferred from homology"/>
<dbReference type="RefSeq" id="XP_030060809.1">
    <property type="nucleotide sequence ID" value="XM_030204949.1"/>
</dbReference>
<dbReference type="Pfam" id="PF20266">
    <property type="entry name" value="Mab-21_C"/>
    <property type="match status" value="1"/>
</dbReference>
<keyword evidence="4" id="KW-1185">Reference proteome</keyword>
<dbReference type="GeneID" id="115471247"/>
<gene>
    <name evidence="5" type="primary">MAB21L3</name>
</gene>
<feature type="domain" description="Mab-21-like HhH/H2TH-like" evidence="3">
    <location>
        <begin position="256"/>
        <end position="352"/>
    </location>
</feature>
<dbReference type="FunCoup" id="A0A6P7YDA8">
    <property type="interactions" value="21"/>
</dbReference>
<dbReference type="Pfam" id="PF03281">
    <property type="entry name" value="Mab-21"/>
    <property type="match status" value="1"/>
</dbReference>
<dbReference type="OrthoDB" id="5947963at2759"/>
<accession>A0A6P7YDA8</accession>
<dbReference type="PANTHER" id="PTHR10656">
    <property type="entry name" value="CELL FATE DETERMINING PROTEIN MAB21-RELATED"/>
    <property type="match status" value="1"/>
</dbReference>
<protein>
    <submittedName>
        <fullName evidence="5">Protein mab-21-like 3</fullName>
    </submittedName>
</protein>
<evidence type="ECO:0000256" key="1">
    <source>
        <dbReference type="ARBA" id="ARBA00008307"/>
    </source>
</evidence>
<dbReference type="CTD" id="126868"/>
<feature type="domain" description="Mab-21-like nucleotidyltransferase" evidence="2">
    <location>
        <begin position="58"/>
        <end position="249"/>
    </location>
</feature>
<dbReference type="PANTHER" id="PTHR10656:SF30">
    <property type="entry name" value="PROTEIN MAB-21-LIKE 3"/>
    <property type="match status" value="1"/>
</dbReference>
<dbReference type="SMART" id="SM01265">
    <property type="entry name" value="Mab-21"/>
    <property type="match status" value="1"/>
</dbReference>
<evidence type="ECO:0000313" key="4">
    <source>
        <dbReference type="Proteomes" id="UP000515156"/>
    </source>
</evidence>
<dbReference type="InterPro" id="IPR024810">
    <property type="entry name" value="MAB21L/cGLR"/>
</dbReference>
<dbReference type="InterPro" id="IPR046903">
    <property type="entry name" value="Mab-21-like_nuc_Trfase"/>
</dbReference>
<dbReference type="InterPro" id="IPR046906">
    <property type="entry name" value="Mab-21_HhH/H2TH-like"/>
</dbReference>
<sequence>MKDFTEEGLDYYLQKKMDHRHCLVSRVVEEVEKTIQQLTMEISTKDARFQPISESGIYNKNIKVLAPAQLLITVPLCGLAGYKQHKRRRWRYYTLNGTRLVSPVMGPEKLHQWLEMEQFLKRSWQWCEADVILEGDIVPAKVLGLFQALLETSITSCNLSHKVSIIETFGPVIKIIVETSELQVEVELVPTVEIPTCWPKKARWPRFLKWWPSKEKSRCIKSFGFDLMARSNYHWQLSFLRAERVLIEGIDDDGGCRMKCFRIIRQMKEDIWCTASKPVITSYHLKTLLLWTCEKYPRSKDWRNFKKCFLRLVKKLHKCVSQHFLTHYFIKGTNLFKYANAHELDMVAQKLADFLQNPAHCIN</sequence>
<evidence type="ECO:0000259" key="2">
    <source>
        <dbReference type="Pfam" id="PF03281"/>
    </source>
</evidence>
<dbReference type="InParanoid" id="A0A6P7YDA8"/>
<comment type="similarity">
    <text evidence="1">Belongs to the mab-21 family.</text>
</comment>
<dbReference type="Gene3D" id="1.10.1410.40">
    <property type="match status" value="1"/>
</dbReference>
<dbReference type="Proteomes" id="UP000515156">
    <property type="component" value="Chromosome 5"/>
</dbReference>
<dbReference type="KEGG" id="muo:115471247"/>
<dbReference type="Gene3D" id="3.30.460.90">
    <property type="match status" value="1"/>
</dbReference>
<name>A0A6P7YDA8_9AMPH</name>
<evidence type="ECO:0000259" key="3">
    <source>
        <dbReference type="Pfam" id="PF20266"/>
    </source>
</evidence>
<evidence type="ECO:0000313" key="5">
    <source>
        <dbReference type="RefSeq" id="XP_030060809.1"/>
    </source>
</evidence>
<dbReference type="AlphaFoldDB" id="A0A6P7YDA8"/>